<dbReference type="GeneID" id="54783402"/>
<dbReference type="GO" id="GO:0005802">
    <property type="term" value="C:trans-Golgi network"/>
    <property type="evidence" value="ECO:0007669"/>
    <property type="project" value="TreeGrafter"/>
</dbReference>
<dbReference type="PANTHER" id="PTHR28159">
    <property type="entry name" value="TRAFFICKING PROTEIN PARTICLE COMPLEX II-SPECIFIC SUBUNIT 65"/>
    <property type="match status" value="1"/>
</dbReference>
<dbReference type="Pfam" id="PF12735">
    <property type="entry name" value="IgD3_Trs65"/>
    <property type="match status" value="1"/>
</dbReference>
<dbReference type="GO" id="GO:1990071">
    <property type="term" value="C:TRAPPII protein complex"/>
    <property type="evidence" value="ECO:0007669"/>
    <property type="project" value="InterPro"/>
</dbReference>
<evidence type="ECO:0000259" key="1">
    <source>
        <dbReference type="Pfam" id="PF12735"/>
    </source>
</evidence>
<dbReference type="PANTHER" id="PTHR28159:SF1">
    <property type="entry name" value="TRAFFICKING PROTEIN PARTICLE COMPLEX II-SPECIFIC SUBUNIT 65"/>
    <property type="match status" value="1"/>
</dbReference>
<proteinExistence type="predicted"/>
<dbReference type="GO" id="GO:0006891">
    <property type="term" value="P:intra-Golgi vesicle-mediated transport"/>
    <property type="evidence" value="ECO:0007669"/>
    <property type="project" value="InterPro"/>
</dbReference>
<dbReference type="RefSeq" id="XP_034010155.1">
    <property type="nucleotide sequence ID" value="XM_034157659.1"/>
</dbReference>
<dbReference type="OMA" id="WSPYLDF"/>
<dbReference type="EMBL" id="SWFT01000149">
    <property type="protein sequence ID" value="KAA8897898.1"/>
    <property type="molecule type" value="Genomic_DNA"/>
</dbReference>
<organism evidence="2 3">
    <name type="scientific">Diutina rugosa</name>
    <name type="common">Yeast</name>
    <name type="synonym">Candida rugosa</name>
    <dbReference type="NCBI Taxonomy" id="5481"/>
    <lineage>
        <taxon>Eukaryota</taxon>
        <taxon>Fungi</taxon>
        <taxon>Dikarya</taxon>
        <taxon>Ascomycota</taxon>
        <taxon>Saccharomycotina</taxon>
        <taxon>Pichiomycetes</taxon>
        <taxon>Debaryomycetaceae</taxon>
        <taxon>Diutina</taxon>
    </lineage>
</organism>
<evidence type="ECO:0000313" key="2">
    <source>
        <dbReference type="EMBL" id="KAA8897898.1"/>
    </source>
</evidence>
<name>A0A642UF37_DIURU</name>
<feature type="domain" description="Trafficking protein particle complex II-specific subunit 65 IgD3" evidence="1">
    <location>
        <begin position="394"/>
        <end position="457"/>
    </location>
</feature>
<dbReference type="VEuPathDB" id="FungiDB:DIURU_004751"/>
<dbReference type="OrthoDB" id="5345392at2759"/>
<dbReference type="Proteomes" id="UP000449547">
    <property type="component" value="Unassembled WGS sequence"/>
</dbReference>
<accession>A0A642UF37</accession>
<comment type="caution">
    <text evidence="2">The sequence shown here is derived from an EMBL/GenBank/DDBJ whole genome shotgun (WGS) entry which is preliminary data.</text>
</comment>
<dbReference type="AlphaFoldDB" id="A0A642UF37"/>
<evidence type="ECO:0000313" key="3">
    <source>
        <dbReference type="Proteomes" id="UP000449547"/>
    </source>
</evidence>
<dbReference type="InterPro" id="IPR024662">
    <property type="entry name" value="Trs65"/>
</dbReference>
<dbReference type="InterPro" id="IPR055420">
    <property type="entry name" value="IgD3_Trs65"/>
</dbReference>
<keyword evidence="3" id="KW-1185">Reference proteome</keyword>
<reference evidence="2 3" key="1">
    <citation type="submission" date="2019-07" db="EMBL/GenBank/DDBJ databases">
        <title>Genome assembly of two rare yeast pathogens: Diutina rugosa and Trichomonascus ciferrii.</title>
        <authorList>
            <person name="Mixao V."/>
            <person name="Saus E."/>
            <person name="Hansen A."/>
            <person name="Lass-Flor C."/>
            <person name="Gabaldon T."/>
        </authorList>
    </citation>
    <scope>NUCLEOTIDE SEQUENCE [LARGE SCALE GENOMIC DNA]</scope>
    <source>
        <strain evidence="2 3">CBS 613</strain>
    </source>
</reference>
<protein>
    <recommendedName>
        <fullName evidence="1">Trafficking protein particle complex II-specific subunit 65 IgD3 domain-containing protein</fullName>
    </recommendedName>
</protein>
<sequence>MSLSLELSVGTRARAICFFDERVTGYVVSHGPVLPQARVSVAVSIVPHDRIDAFKQANGDFPDAFSVHDAVLTEAEPRDDGTTVYPFSFTITYPRTKFDNPHVVVMAQMVEEEEILSPQANLPDLEPRSRNLLAELNHQYLSAAIYETGGPLPPVNTIRANPRAQVHWVAPVNVALSLKLKTMKAAGRNSMLLASLTLASDLDGFKIVINDMSVDFKHGSVSRIYPQPWPVTFASGDNINFTYCLTNEEELDTKHILIKLKSEVHQQIDNEWTAVSGDITTSWTPLVDFCIIAPPINHLLRTAVKKKIRPKKTNTVTVNLSVNNILSGLRLTFNGRPTIEMGDVAVWRLQAVNNSPNRITLSLLVQQKQFSLPVGADPEACDNTQLSLAYQAPKPQTGVVVLDNGLRIGPLDPNSVYDTDIRLFGVSRGIHNLEGVKIFDVHSGEGLDFGKLVEVYVV</sequence>
<gene>
    <name evidence="2" type="ORF">DIURU_004751</name>
</gene>